<name>A0A814QJU0_9BILA</name>
<reference evidence="1" key="1">
    <citation type="submission" date="2021-02" db="EMBL/GenBank/DDBJ databases">
        <authorList>
            <person name="Nowell W R."/>
        </authorList>
    </citation>
    <scope>NUCLEOTIDE SEQUENCE</scope>
    <source>
        <strain evidence="1">Ploen Becks lab</strain>
    </source>
</reference>
<feature type="non-terminal residue" evidence="1">
    <location>
        <position position="1"/>
    </location>
</feature>
<comment type="caution">
    <text evidence="1">The sequence shown here is derived from an EMBL/GenBank/DDBJ whole genome shotgun (WGS) entry which is preliminary data.</text>
</comment>
<keyword evidence="2" id="KW-1185">Reference proteome</keyword>
<accession>A0A814QJU0</accession>
<feature type="non-terminal residue" evidence="1">
    <location>
        <position position="176"/>
    </location>
</feature>
<proteinExistence type="predicted"/>
<organism evidence="1 2">
    <name type="scientific">Brachionus calyciflorus</name>
    <dbReference type="NCBI Taxonomy" id="104777"/>
    <lineage>
        <taxon>Eukaryota</taxon>
        <taxon>Metazoa</taxon>
        <taxon>Spiralia</taxon>
        <taxon>Gnathifera</taxon>
        <taxon>Rotifera</taxon>
        <taxon>Eurotatoria</taxon>
        <taxon>Monogononta</taxon>
        <taxon>Pseudotrocha</taxon>
        <taxon>Ploima</taxon>
        <taxon>Brachionidae</taxon>
        <taxon>Brachionus</taxon>
    </lineage>
</organism>
<protein>
    <submittedName>
        <fullName evidence="1">Uncharacterized protein</fullName>
    </submittedName>
</protein>
<gene>
    <name evidence="1" type="ORF">OXX778_LOCUS21980</name>
</gene>
<sequence>VCICGNVIKTASNPATCFQAFKISTNKIVTQNSTFQTTKAPNIYTTLTTYTKINTFKSSFQTTLDLMKIATNFQITNSPFQTTNNLLVNSKIIENITKNTPSFELNQSSQNSIFLNSTLIAIKNILTSQVPLDFINEWISLRDGEINYLSSVVRYDLTGCLVNCSNQGTCKFIDKK</sequence>
<evidence type="ECO:0000313" key="2">
    <source>
        <dbReference type="Proteomes" id="UP000663879"/>
    </source>
</evidence>
<dbReference type="EMBL" id="CAJNOC010008698">
    <property type="protein sequence ID" value="CAF1119425.1"/>
    <property type="molecule type" value="Genomic_DNA"/>
</dbReference>
<dbReference type="AlphaFoldDB" id="A0A814QJU0"/>
<dbReference type="Proteomes" id="UP000663879">
    <property type="component" value="Unassembled WGS sequence"/>
</dbReference>
<evidence type="ECO:0000313" key="1">
    <source>
        <dbReference type="EMBL" id="CAF1119425.1"/>
    </source>
</evidence>